<accession>A0A0C9ZAJ2</accession>
<sequence>MLSPSPEGDDPPQSFSIFLTVYSKIRKTSARGKTTSKEEKSTKMKELLFVANNSNYLDFLQAILLKHSLESYEVTEKKHFPLKYVPPKAKGYASDTIDVNNATDYREMVKKISQEKLAIVKIFVDMQHIERLPHPSKSSEDDLEFASDSTKVCLSYEVTEFSLVISKTDPLCPDLYRPQTHRQVPLCTDLYRFSFLYRLTPDCVSIQIPTLNLTCN</sequence>
<name>A0A0C9ZAJ2_9AGAM</name>
<protein>
    <submittedName>
        <fullName evidence="1">Uncharacterized protein</fullName>
    </submittedName>
</protein>
<reference evidence="1 2" key="1">
    <citation type="submission" date="2014-04" db="EMBL/GenBank/DDBJ databases">
        <authorList>
            <consortium name="DOE Joint Genome Institute"/>
            <person name="Kuo A."/>
            <person name="Kohler A."/>
            <person name="Costa M.D."/>
            <person name="Nagy L.G."/>
            <person name="Floudas D."/>
            <person name="Copeland A."/>
            <person name="Barry K.W."/>
            <person name="Cichocki N."/>
            <person name="Veneault-Fourrey C."/>
            <person name="LaButti K."/>
            <person name="Lindquist E.A."/>
            <person name="Lipzen A."/>
            <person name="Lundell T."/>
            <person name="Morin E."/>
            <person name="Murat C."/>
            <person name="Sun H."/>
            <person name="Tunlid A."/>
            <person name="Henrissat B."/>
            <person name="Grigoriev I.V."/>
            <person name="Hibbett D.S."/>
            <person name="Martin F."/>
            <person name="Nordberg H.P."/>
            <person name="Cantor M.N."/>
            <person name="Hua S.X."/>
        </authorList>
    </citation>
    <scope>NUCLEOTIDE SEQUENCE [LARGE SCALE GENOMIC DNA]</scope>
    <source>
        <strain evidence="1 2">441</strain>
    </source>
</reference>
<keyword evidence="2" id="KW-1185">Reference proteome</keyword>
<evidence type="ECO:0000313" key="1">
    <source>
        <dbReference type="EMBL" id="KIK22974.1"/>
    </source>
</evidence>
<proteinExistence type="predicted"/>
<dbReference type="Proteomes" id="UP000054018">
    <property type="component" value="Unassembled WGS sequence"/>
</dbReference>
<organism evidence="1 2">
    <name type="scientific">Pisolithus microcarpus 441</name>
    <dbReference type="NCBI Taxonomy" id="765257"/>
    <lineage>
        <taxon>Eukaryota</taxon>
        <taxon>Fungi</taxon>
        <taxon>Dikarya</taxon>
        <taxon>Basidiomycota</taxon>
        <taxon>Agaricomycotina</taxon>
        <taxon>Agaricomycetes</taxon>
        <taxon>Agaricomycetidae</taxon>
        <taxon>Boletales</taxon>
        <taxon>Sclerodermatineae</taxon>
        <taxon>Pisolithaceae</taxon>
        <taxon>Pisolithus</taxon>
    </lineage>
</organism>
<evidence type="ECO:0000313" key="2">
    <source>
        <dbReference type="Proteomes" id="UP000054018"/>
    </source>
</evidence>
<dbReference type="OrthoDB" id="2681472at2759"/>
<dbReference type="EMBL" id="KN833732">
    <property type="protein sequence ID" value="KIK22974.1"/>
    <property type="molecule type" value="Genomic_DNA"/>
</dbReference>
<dbReference type="AlphaFoldDB" id="A0A0C9ZAJ2"/>
<gene>
    <name evidence="1" type="ORF">PISMIDRAFT_101436</name>
</gene>
<reference evidence="2" key="2">
    <citation type="submission" date="2015-01" db="EMBL/GenBank/DDBJ databases">
        <title>Evolutionary Origins and Diversification of the Mycorrhizal Mutualists.</title>
        <authorList>
            <consortium name="DOE Joint Genome Institute"/>
            <consortium name="Mycorrhizal Genomics Consortium"/>
            <person name="Kohler A."/>
            <person name="Kuo A."/>
            <person name="Nagy L.G."/>
            <person name="Floudas D."/>
            <person name="Copeland A."/>
            <person name="Barry K.W."/>
            <person name="Cichocki N."/>
            <person name="Veneault-Fourrey C."/>
            <person name="LaButti K."/>
            <person name="Lindquist E.A."/>
            <person name="Lipzen A."/>
            <person name="Lundell T."/>
            <person name="Morin E."/>
            <person name="Murat C."/>
            <person name="Riley R."/>
            <person name="Ohm R."/>
            <person name="Sun H."/>
            <person name="Tunlid A."/>
            <person name="Henrissat B."/>
            <person name="Grigoriev I.V."/>
            <person name="Hibbett D.S."/>
            <person name="Martin F."/>
        </authorList>
    </citation>
    <scope>NUCLEOTIDE SEQUENCE [LARGE SCALE GENOMIC DNA]</scope>
    <source>
        <strain evidence="2">441</strain>
    </source>
</reference>
<dbReference type="HOGENOM" id="CLU_104732_2_0_1"/>